<dbReference type="Pfam" id="PF14716">
    <property type="entry name" value="HHH_8"/>
    <property type="match status" value="1"/>
</dbReference>
<dbReference type="Gene3D" id="3.20.20.140">
    <property type="entry name" value="Metal-dependent hydrolases"/>
    <property type="match status" value="1"/>
</dbReference>
<evidence type="ECO:0000259" key="5">
    <source>
        <dbReference type="SMART" id="SM00483"/>
    </source>
</evidence>
<proteinExistence type="predicted"/>
<dbReference type="Gene3D" id="3.30.460.10">
    <property type="entry name" value="Beta Polymerase, domain 2"/>
    <property type="match status" value="1"/>
</dbReference>
<dbReference type="InterPro" id="IPR003141">
    <property type="entry name" value="Pol/His_phosphatase_N"/>
</dbReference>
<dbReference type="PIRSF" id="PIRSF005047">
    <property type="entry name" value="UCP005047_YshC"/>
    <property type="match status" value="1"/>
</dbReference>
<dbReference type="InterPro" id="IPR043519">
    <property type="entry name" value="NT_sf"/>
</dbReference>
<keyword evidence="7" id="KW-1185">Reference proteome</keyword>
<dbReference type="SMART" id="SM00483">
    <property type="entry name" value="POLXc"/>
    <property type="match status" value="1"/>
</dbReference>
<evidence type="ECO:0000259" key="3">
    <source>
        <dbReference type="SMART" id="SM00278"/>
    </source>
</evidence>
<dbReference type="SMART" id="SM00278">
    <property type="entry name" value="HhH1"/>
    <property type="match status" value="2"/>
</dbReference>
<keyword evidence="2" id="KW-0235">DNA replication</keyword>
<dbReference type="SUPFAM" id="SSF81301">
    <property type="entry name" value="Nucleotidyltransferase"/>
    <property type="match status" value="1"/>
</dbReference>
<accession>A0ABW6AD11</accession>
<keyword evidence="1" id="KW-0237">DNA synthesis</keyword>
<organism evidence="6 7">
    <name type="scientific">Spirosoma flavum</name>
    <dbReference type="NCBI Taxonomy" id="2048557"/>
    <lineage>
        <taxon>Bacteria</taxon>
        <taxon>Pseudomonadati</taxon>
        <taxon>Bacteroidota</taxon>
        <taxon>Cytophagia</taxon>
        <taxon>Cytophagales</taxon>
        <taxon>Cytophagaceae</taxon>
        <taxon>Spirosoma</taxon>
    </lineage>
</organism>
<protein>
    <submittedName>
        <fullName evidence="6">Helix-hairpin-helix domain-containing protein</fullName>
    </submittedName>
</protein>
<dbReference type="Pfam" id="PF14520">
    <property type="entry name" value="HHH_5"/>
    <property type="match status" value="1"/>
</dbReference>
<feature type="domain" description="Polymerase/histidinol phosphatase N-terminal" evidence="4">
    <location>
        <begin position="336"/>
        <end position="416"/>
    </location>
</feature>
<evidence type="ECO:0000313" key="7">
    <source>
        <dbReference type="Proteomes" id="UP001597512"/>
    </source>
</evidence>
<dbReference type="PANTHER" id="PTHR36928">
    <property type="entry name" value="PHOSPHATASE YCDX-RELATED"/>
    <property type="match status" value="1"/>
</dbReference>
<dbReference type="PANTHER" id="PTHR36928:SF1">
    <property type="entry name" value="PHOSPHATASE YCDX-RELATED"/>
    <property type="match status" value="1"/>
</dbReference>
<dbReference type="RefSeq" id="WP_381497455.1">
    <property type="nucleotide sequence ID" value="NZ_JBHUOM010000002.1"/>
</dbReference>
<dbReference type="Proteomes" id="UP001597512">
    <property type="component" value="Unassembled WGS sequence"/>
</dbReference>
<feature type="domain" description="Helix-hairpin-helix DNA-binding motif class 1" evidence="3">
    <location>
        <begin position="125"/>
        <end position="144"/>
    </location>
</feature>
<reference evidence="7" key="1">
    <citation type="journal article" date="2019" name="Int. J. Syst. Evol. Microbiol.">
        <title>The Global Catalogue of Microorganisms (GCM) 10K type strain sequencing project: providing services to taxonomists for standard genome sequencing and annotation.</title>
        <authorList>
            <consortium name="The Broad Institute Genomics Platform"/>
            <consortium name="The Broad Institute Genome Sequencing Center for Infectious Disease"/>
            <person name="Wu L."/>
            <person name="Ma J."/>
        </authorList>
    </citation>
    <scope>NUCLEOTIDE SEQUENCE [LARGE SCALE GENOMIC DNA]</scope>
    <source>
        <strain evidence="7">KCTC 52490</strain>
    </source>
</reference>
<dbReference type="Gene3D" id="1.10.150.20">
    <property type="entry name" value="5' to 3' exonuclease, C-terminal subdomain"/>
    <property type="match status" value="1"/>
</dbReference>
<dbReference type="InterPro" id="IPR047967">
    <property type="entry name" value="PolX_PHP"/>
</dbReference>
<dbReference type="InterPro" id="IPR003583">
    <property type="entry name" value="Hlx-hairpin-Hlx_DNA-bd_motif"/>
</dbReference>
<dbReference type="InterPro" id="IPR016195">
    <property type="entry name" value="Pol/histidinol_Pase-like"/>
</dbReference>
<dbReference type="InterPro" id="IPR002054">
    <property type="entry name" value="DNA-dir_DNA_pol_X"/>
</dbReference>
<dbReference type="Gene3D" id="1.10.150.110">
    <property type="entry name" value="DNA polymerase beta, N-terminal domain-like"/>
    <property type="match status" value="1"/>
</dbReference>
<evidence type="ECO:0000256" key="2">
    <source>
        <dbReference type="ARBA" id="ARBA00022705"/>
    </source>
</evidence>
<dbReference type="InterPro" id="IPR050243">
    <property type="entry name" value="PHP_phosphatase"/>
</dbReference>
<dbReference type="InterPro" id="IPR010996">
    <property type="entry name" value="HHH_MUS81"/>
</dbReference>
<feature type="domain" description="DNA-directed DNA polymerase X" evidence="5">
    <location>
        <begin position="1"/>
        <end position="312"/>
    </location>
</feature>
<evidence type="ECO:0000313" key="6">
    <source>
        <dbReference type="EMBL" id="MFD2933255.1"/>
    </source>
</evidence>
<sequence>MTNSEIVDLLELTGRLMELHDRDTFKTRTFQTAAFNLDKSTADLGNLPVEELIKLPGVGKSVAQKIREIAETGHLTDLDELLAQTPAGVLDMFRIKGLGVKKVRTLWQELGVTNLQDLQLAGENGQIANIKGFGASTQDKILSALEFLQEQQGKVRMDKAAMMANMLYDELSAHFERVEISGQVRRKAQEVDSVQLLVQTSDPVSAMLTLTKLPNLKQNERESSPFVWRGRLTGFDVQVELLFYPSDQMNRQLFIQTAAESHLQQAGAGGVPLLQAAYASVVSEVTGKDTAEVEQAIYARAGLPYIVPEMREDDFAFRWASHHQNDELVTWEDLRGTLHNHSTWSDGKQSVAGMAAYCRELGLSYFGIADHSKTASYAGGLDAERVRQQQVEIDQINAGFGSDFKIFKGIESDILGDGSLDYDDDTLATFDYVVASVHQTLTMSLEKATTRLLRAIENPYTTILGHPTGRLLLAREGYPIDHRAVIDACAEHKVIIEINASPYRLDIDWHWIDYAMQQGVMLSINPDAHDLVGLLDMHYGVAIGRKGGLTKAMTFNALTLEEMSSYLQQRRAEIRK</sequence>
<evidence type="ECO:0000259" key="4">
    <source>
        <dbReference type="SMART" id="SM00481"/>
    </source>
</evidence>
<dbReference type="InterPro" id="IPR027421">
    <property type="entry name" value="DNA_pol_lamdba_lyase_dom_sf"/>
</dbReference>
<gene>
    <name evidence="6" type="ORF">ACFS25_05640</name>
</gene>
<evidence type="ECO:0000256" key="1">
    <source>
        <dbReference type="ARBA" id="ARBA00022634"/>
    </source>
</evidence>
<dbReference type="SUPFAM" id="SSF89550">
    <property type="entry name" value="PHP domain-like"/>
    <property type="match status" value="1"/>
</dbReference>
<comment type="caution">
    <text evidence="6">The sequence shown here is derived from an EMBL/GenBank/DDBJ whole genome shotgun (WGS) entry which is preliminary data.</text>
</comment>
<feature type="domain" description="Helix-hairpin-helix DNA-binding motif class 1" evidence="3">
    <location>
        <begin position="50"/>
        <end position="69"/>
    </location>
</feature>
<dbReference type="CDD" id="cd07436">
    <property type="entry name" value="PHP_PolX"/>
    <property type="match status" value="1"/>
</dbReference>
<dbReference type="SMART" id="SM00481">
    <property type="entry name" value="POLIIIAc"/>
    <property type="match status" value="1"/>
</dbReference>
<dbReference type="InterPro" id="IPR022311">
    <property type="entry name" value="PolX-like"/>
</dbReference>
<dbReference type="SUPFAM" id="SSF47802">
    <property type="entry name" value="DNA polymerase beta, N-terminal domain-like"/>
    <property type="match status" value="1"/>
</dbReference>
<dbReference type="EMBL" id="JBHUOM010000002">
    <property type="protein sequence ID" value="MFD2933255.1"/>
    <property type="molecule type" value="Genomic_DNA"/>
</dbReference>
<name>A0ABW6AD11_9BACT</name>